<reference evidence="2 3" key="1">
    <citation type="submission" date="2014-11" db="EMBL/GenBank/DDBJ databases">
        <title>A Rickettsiales Symbiont of Amoebae With Ancient Features.</title>
        <authorList>
            <person name="Schulz F."/>
            <person name="Martijn J."/>
            <person name="Wascher F."/>
            <person name="Kostanjsek R."/>
            <person name="Ettema T.J."/>
            <person name="Horn M."/>
        </authorList>
    </citation>
    <scope>NUCLEOTIDE SEQUENCE [LARGE SCALE GENOMIC DNA]</scope>
    <source>
        <strain evidence="2 3">UWC36</strain>
    </source>
</reference>
<gene>
    <name evidence="2" type="ORF">NF27_FX00380</name>
</gene>
<keyword evidence="1" id="KW-0812">Transmembrane</keyword>
<evidence type="ECO:0000313" key="2">
    <source>
        <dbReference type="EMBL" id="KIE04777.1"/>
    </source>
</evidence>
<dbReference type="Proteomes" id="UP000031258">
    <property type="component" value="Unassembled WGS sequence"/>
</dbReference>
<sequence>MNWKKLIVILFGVPVVVTLLGAMLLVSYVYLDLNGYLDKEDQYLFQKKLGEALHSNAKSTQIRNLTDFKWDECCIYFPYEYGVKNHVKRNKPNGAELADDIYNMQFNYKGEEVMVINIRRGFININLFSNNIHSTCYNGTAKFIFYKGKIINFTNQE</sequence>
<keyword evidence="1" id="KW-1133">Transmembrane helix</keyword>
<dbReference type="OrthoDB" id="8778044at2"/>
<accession>A0A0C1MRS0</accession>
<evidence type="ECO:0000313" key="3">
    <source>
        <dbReference type="Proteomes" id="UP000031258"/>
    </source>
</evidence>
<keyword evidence="1" id="KW-0472">Membrane</keyword>
<comment type="caution">
    <text evidence="2">The sequence shown here is derived from an EMBL/GenBank/DDBJ whole genome shotgun (WGS) entry which is preliminary data.</text>
</comment>
<evidence type="ECO:0000256" key="1">
    <source>
        <dbReference type="SAM" id="Phobius"/>
    </source>
</evidence>
<dbReference type="RefSeq" id="WP_039457772.1">
    <property type="nucleotide sequence ID" value="NZ_JSWE01000146.1"/>
</dbReference>
<keyword evidence="3" id="KW-1185">Reference proteome</keyword>
<name>A0A0C1MRS0_9RICK</name>
<proteinExistence type="predicted"/>
<protein>
    <submittedName>
        <fullName evidence="2">Uncharacterized protein</fullName>
    </submittedName>
</protein>
<dbReference type="AlphaFoldDB" id="A0A0C1MRS0"/>
<feature type="transmembrane region" description="Helical" evidence="1">
    <location>
        <begin position="6"/>
        <end position="31"/>
    </location>
</feature>
<organism evidence="2 3">
    <name type="scientific">Candidatus Jidaibacter acanthamoebae</name>
    <dbReference type="NCBI Taxonomy" id="86105"/>
    <lineage>
        <taxon>Bacteria</taxon>
        <taxon>Pseudomonadati</taxon>
        <taxon>Pseudomonadota</taxon>
        <taxon>Alphaproteobacteria</taxon>
        <taxon>Rickettsiales</taxon>
        <taxon>Candidatus Midichloriaceae</taxon>
        <taxon>Candidatus Jidaibacter</taxon>
    </lineage>
</organism>
<dbReference type="EMBL" id="JSWE01000146">
    <property type="protein sequence ID" value="KIE04777.1"/>
    <property type="molecule type" value="Genomic_DNA"/>
</dbReference>
<dbReference type="STRING" id="86105.NF27_FX00380"/>